<feature type="domain" description="Transcription factor CBF/NF-Y/archaeal histone" evidence="4">
    <location>
        <begin position="9"/>
        <end position="70"/>
    </location>
</feature>
<dbReference type="GO" id="GO:0001046">
    <property type="term" value="F:core promoter sequence-specific DNA binding"/>
    <property type="evidence" value="ECO:0007669"/>
    <property type="project" value="TreeGrafter"/>
</dbReference>
<protein>
    <submittedName>
        <fullName evidence="5">Histone-fold-containing protein</fullName>
    </submittedName>
</protein>
<dbReference type="InterPro" id="IPR003958">
    <property type="entry name" value="CBFA_NFYB_domain"/>
</dbReference>
<feature type="compositionally biased region" description="Basic residues" evidence="3">
    <location>
        <begin position="161"/>
        <end position="170"/>
    </location>
</feature>
<dbReference type="OrthoDB" id="653904at2759"/>
<evidence type="ECO:0000259" key="4">
    <source>
        <dbReference type="Pfam" id="PF00808"/>
    </source>
</evidence>
<feature type="compositionally biased region" description="Basic residues" evidence="3">
    <location>
        <begin position="129"/>
        <end position="138"/>
    </location>
</feature>
<dbReference type="AlphaFoldDB" id="A0A8H4AG89"/>
<accession>A0A8H4AG89</accession>
<evidence type="ECO:0000256" key="1">
    <source>
        <dbReference type="ARBA" id="ARBA00004123"/>
    </source>
</evidence>
<dbReference type="GO" id="GO:0017054">
    <property type="term" value="C:negative cofactor 2 complex"/>
    <property type="evidence" value="ECO:0007669"/>
    <property type="project" value="TreeGrafter"/>
</dbReference>
<organism evidence="5 6">
    <name type="scientific">Gigaspora margarita</name>
    <dbReference type="NCBI Taxonomy" id="4874"/>
    <lineage>
        <taxon>Eukaryota</taxon>
        <taxon>Fungi</taxon>
        <taxon>Fungi incertae sedis</taxon>
        <taxon>Mucoromycota</taxon>
        <taxon>Glomeromycotina</taxon>
        <taxon>Glomeromycetes</taxon>
        <taxon>Diversisporales</taxon>
        <taxon>Gigasporaceae</taxon>
        <taxon>Gigaspora</taxon>
    </lineage>
</organism>
<dbReference type="EMBL" id="WTPW01000647">
    <property type="protein sequence ID" value="KAF0492458.1"/>
    <property type="molecule type" value="Genomic_DNA"/>
</dbReference>
<dbReference type="SUPFAM" id="SSF47113">
    <property type="entry name" value="Histone-fold"/>
    <property type="match status" value="1"/>
</dbReference>
<dbReference type="GO" id="GO:0046982">
    <property type="term" value="F:protein heterodimerization activity"/>
    <property type="evidence" value="ECO:0007669"/>
    <property type="project" value="InterPro"/>
</dbReference>
<sequence>MMRKKYKTKFPVARIKKIMQMDEDVGKVAQATPVLISKALELFMQSLIDHACQETRARNAKRMSVSHLKKTIMTTEQFDFLKDTVANIPDPVETTDGGEGPSSGGASNNDMEGILSADEPEPDAPPPQPKKRRTRRKNNNNNNNNNNDDDTYVPPAGSRPAKTRRSTRKKKEAEDW</sequence>
<feature type="region of interest" description="Disordered" evidence="3">
    <location>
        <begin position="85"/>
        <end position="176"/>
    </location>
</feature>
<evidence type="ECO:0000313" key="6">
    <source>
        <dbReference type="Proteomes" id="UP000439903"/>
    </source>
</evidence>
<dbReference type="CDD" id="cd22906">
    <property type="entry name" value="HFD_DRAP1"/>
    <property type="match status" value="1"/>
</dbReference>
<dbReference type="InterPro" id="IPR050568">
    <property type="entry name" value="Transcr_DNA_Rep_Reg"/>
</dbReference>
<dbReference type="Proteomes" id="UP000439903">
    <property type="component" value="Unassembled WGS sequence"/>
</dbReference>
<comment type="caution">
    <text evidence="5">The sequence shown here is derived from an EMBL/GenBank/DDBJ whole genome shotgun (WGS) entry which is preliminary data.</text>
</comment>
<dbReference type="Pfam" id="PF00808">
    <property type="entry name" value="CBFD_NFYB_HMF"/>
    <property type="match status" value="1"/>
</dbReference>
<name>A0A8H4AG89_GIGMA</name>
<evidence type="ECO:0000256" key="3">
    <source>
        <dbReference type="SAM" id="MobiDB-lite"/>
    </source>
</evidence>
<dbReference type="PANTHER" id="PTHR10252">
    <property type="entry name" value="HISTONE-LIKE TRANSCRIPTION FACTOR CCAAT-RELATED"/>
    <property type="match status" value="1"/>
</dbReference>
<dbReference type="FunFam" id="1.10.20.10:FF:000036">
    <property type="entry name" value="CBF/NF-Y family transcription factor"/>
    <property type="match status" value="1"/>
</dbReference>
<reference evidence="5 6" key="1">
    <citation type="journal article" date="2019" name="Environ. Microbiol.">
        <title>At the nexus of three kingdoms: the genome of the mycorrhizal fungus Gigaspora margarita provides insights into plant, endobacterial and fungal interactions.</title>
        <authorList>
            <person name="Venice F."/>
            <person name="Ghignone S."/>
            <person name="Salvioli di Fossalunga A."/>
            <person name="Amselem J."/>
            <person name="Novero M."/>
            <person name="Xianan X."/>
            <person name="Sedzielewska Toro K."/>
            <person name="Morin E."/>
            <person name="Lipzen A."/>
            <person name="Grigoriev I.V."/>
            <person name="Henrissat B."/>
            <person name="Martin F.M."/>
            <person name="Bonfante P."/>
        </authorList>
    </citation>
    <scope>NUCLEOTIDE SEQUENCE [LARGE SCALE GENOMIC DNA]</scope>
    <source>
        <strain evidence="5 6">BEG34</strain>
    </source>
</reference>
<dbReference type="Gene3D" id="1.10.20.10">
    <property type="entry name" value="Histone, subunit A"/>
    <property type="match status" value="1"/>
</dbReference>
<dbReference type="InterPro" id="IPR009072">
    <property type="entry name" value="Histone-fold"/>
</dbReference>
<keyword evidence="2" id="KW-0539">Nucleus</keyword>
<dbReference type="GO" id="GO:0016251">
    <property type="term" value="F:RNA polymerase II general transcription initiation factor activity"/>
    <property type="evidence" value="ECO:0007669"/>
    <property type="project" value="TreeGrafter"/>
</dbReference>
<evidence type="ECO:0000313" key="5">
    <source>
        <dbReference type="EMBL" id="KAF0492458.1"/>
    </source>
</evidence>
<evidence type="ECO:0000256" key="2">
    <source>
        <dbReference type="ARBA" id="ARBA00023242"/>
    </source>
</evidence>
<dbReference type="PANTHER" id="PTHR10252:SF5">
    <property type="entry name" value="DR1-ASSOCIATED COREPRESSOR"/>
    <property type="match status" value="1"/>
</dbReference>
<keyword evidence="6" id="KW-1185">Reference proteome</keyword>
<gene>
    <name evidence="5" type="ORF">F8M41_021737</name>
</gene>
<proteinExistence type="predicted"/>
<comment type="subcellular location">
    <subcellularLocation>
        <location evidence="1">Nucleus</location>
    </subcellularLocation>
</comment>